<sequence>MAIANTVVDHFNTIEDEVFVHNMNDSILAHTLTNSFSIIMKWLSIPGSMAIYNKTMKIVTFKMELKGDKRLNKKQFAQILQLSSEGSFEVPMNDQVLQVFNWSHVFKTKLAPIPDLNLRLPTNAPRLSTYVSQRGDEGVVHRKIVEKIKEK</sequence>
<proteinExistence type="predicted"/>
<accession>A0AA36E4S8</accession>
<organism evidence="1 2">
    <name type="scientific">Lactuca saligna</name>
    <name type="common">Willowleaf lettuce</name>
    <dbReference type="NCBI Taxonomy" id="75948"/>
    <lineage>
        <taxon>Eukaryota</taxon>
        <taxon>Viridiplantae</taxon>
        <taxon>Streptophyta</taxon>
        <taxon>Embryophyta</taxon>
        <taxon>Tracheophyta</taxon>
        <taxon>Spermatophyta</taxon>
        <taxon>Magnoliopsida</taxon>
        <taxon>eudicotyledons</taxon>
        <taxon>Gunneridae</taxon>
        <taxon>Pentapetalae</taxon>
        <taxon>asterids</taxon>
        <taxon>campanulids</taxon>
        <taxon>Asterales</taxon>
        <taxon>Asteraceae</taxon>
        <taxon>Cichorioideae</taxon>
        <taxon>Cichorieae</taxon>
        <taxon>Lactucinae</taxon>
        <taxon>Lactuca</taxon>
    </lineage>
</organism>
<dbReference type="EMBL" id="OX465080">
    <property type="protein sequence ID" value="CAI9282102.1"/>
    <property type="molecule type" value="Genomic_DNA"/>
</dbReference>
<gene>
    <name evidence="1" type="ORF">LSALG_LOCUS21761</name>
</gene>
<dbReference type="AlphaFoldDB" id="A0AA36E4S8"/>
<evidence type="ECO:0000313" key="2">
    <source>
        <dbReference type="Proteomes" id="UP001177003"/>
    </source>
</evidence>
<evidence type="ECO:0000313" key="1">
    <source>
        <dbReference type="EMBL" id="CAI9282102.1"/>
    </source>
</evidence>
<dbReference type="Proteomes" id="UP001177003">
    <property type="component" value="Chromosome 4"/>
</dbReference>
<protein>
    <submittedName>
        <fullName evidence="1">Uncharacterized protein</fullName>
    </submittedName>
</protein>
<keyword evidence="2" id="KW-1185">Reference proteome</keyword>
<name>A0AA36E4S8_LACSI</name>
<reference evidence="1" key="1">
    <citation type="submission" date="2023-04" db="EMBL/GenBank/DDBJ databases">
        <authorList>
            <person name="Vijverberg K."/>
            <person name="Xiong W."/>
            <person name="Schranz E."/>
        </authorList>
    </citation>
    <scope>NUCLEOTIDE SEQUENCE</scope>
</reference>